<reference evidence="1" key="2">
    <citation type="journal article" date="2015" name="Fish Shellfish Immunol.">
        <title>Early steps in the European eel (Anguilla anguilla)-Vibrio vulnificus interaction in the gills: Role of the RtxA13 toxin.</title>
        <authorList>
            <person name="Callol A."/>
            <person name="Pajuelo D."/>
            <person name="Ebbesson L."/>
            <person name="Teles M."/>
            <person name="MacKenzie S."/>
            <person name="Amaro C."/>
        </authorList>
    </citation>
    <scope>NUCLEOTIDE SEQUENCE</scope>
</reference>
<proteinExistence type="predicted"/>
<reference evidence="1" key="1">
    <citation type="submission" date="2014-11" db="EMBL/GenBank/DDBJ databases">
        <authorList>
            <person name="Amaro Gonzalez C."/>
        </authorList>
    </citation>
    <scope>NUCLEOTIDE SEQUENCE</scope>
</reference>
<dbReference type="AlphaFoldDB" id="A0A0E9XS16"/>
<organism evidence="1">
    <name type="scientific">Anguilla anguilla</name>
    <name type="common">European freshwater eel</name>
    <name type="synonym">Muraena anguilla</name>
    <dbReference type="NCBI Taxonomy" id="7936"/>
    <lineage>
        <taxon>Eukaryota</taxon>
        <taxon>Metazoa</taxon>
        <taxon>Chordata</taxon>
        <taxon>Craniata</taxon>
        <taxon>Vertebrata</taxon>
        <taxon>Euteleostomi</taxon>
        <taxon>Actinopterygii</taxon>
        <taxon>Neopterygii</taxon>
        <taxon>Teleostei</taxon>
        <taxon>Anguilliformes</taxon>
        <taxon>Anguillidae</taxon>
        <taxon>Anguilla</taxon>
    </lineage>
</organism>
<protein>
    <submittedName>
        <fullName evidence="1">Uncharacterized protein</fullName>
    </submittedName>
</protein>
<dbReference type="EMBL" id="GBXM01003158">
    <property type="protein sequence ID" value="JAI05420.1"/>
    <property type="molecule type" value="Transcribed_RNA"/>
</dbReference>
<name>A0A0E9XS16_ANGAN</name>
<sequence>MNNVWFELRAVCKCRLKDLVRFWKVEGSKIHP</sequence>
<accession>A0A0E9XS16</accession>
<evidence type="ECO:0000313" key="1">
    <source>
        <dbReference type="EMBL" id="JAI05420.1"/>
    </source>
</evidence>